<feature type="region of interest" description="Disordered" evidence="1">
    <location>
        <begin position="89"/>
        <end position="209"/>
    </location>
</feature>
<dbReference type="AlphaFoldDB" id="A0AA39SM47"/>
<dbReference type="PANTHER" id="PTHR37233">
    <property type="entry name" value="TRANSMEMBRANE PROTEIN"/>
    <property type="match status" value="1"/>
</dbReference>
<organism evidence="2 3">
    <name type="scientific">Acer saccharum</name>
    <name type="common">Sugar maple</name>
    <dbReference type="NCBI Taxonomy" id="4024"/>
    <lineage>
        <taxon>Eukaryota</taxon>
        <taxon>Viridiplantae</taxon>
        <taxon>Streptophyta</taxon>
        <taxon>Embryophyta</taxon>
        <taxon>Tracheophyta</taxon>
        <taxon>Spermatophyta</taxon>
        <taxon>Magnoliopsida</taxon>
        <taxon>eudicotyledons</taxon>
        <taxon>Gunneridae</taxon>
        <taxon>Pentapetalae</taxon>
        <taxon>rosids</taxon>
        <taxon>malvids</taxon>
        <taxon>Sapindales</taxon>
        <taxon>Sapindaceae</taxon>
        <taxon>Hippocastanoideae</taxon>
        <taxon>Acereae</taxon>
        <taxon>Acer</taxon>
    </lineage>
</organism>
<comment type="caution">
    <text evidence="2">The sequence shown here is derived from an EMBL/GenBank/DDBJ whole genome shotgun (WGS) entry which is preliminary data.</text>
</comment>
<evidence type="ECO:0000313" key="3">
    <source>
        <dbReference type="Proteomes" id="UP001168877"/>
    </source>
</evidence>
<accession>A0AA39SM47</accession>
<sequence length="224" mass="24137">MLYRSVAQLKVVACQMPACFKIFCQSCSAKGRPFYIPIEHIDFKEISKKRRLGLCLSVADSDRLATNTSNGGSGDSVRSFSNNQVSAVNVSSLDSPSGNIPPQTNVDGSGIQTPEATNGLVSSDPKPNISSSSSSQSPTKRSSLTARERLRAARFRSRDNELKASKSDMSSRVLAASRASDGRKKRSGLPEAPTNIFDDSKRGMPKPGLTFQFPGVGAIHFNEY</sequence>
<feature type="compositionally biased region" description="Low complexity" evidence="1">
    <location>
        <begin position="122"/>
        <end position="145"/>
    </location>
</feature>
<protein>
    <submittedName>
        <fullName evidence="2">Uncharacterized protein</fullName>
    </submittedName>
</protein>
<dbReference type="Proteomes" id="UP001168877">
    <property type="component" value="Unassembled WGS sequence"/>
</dbReference>
<reference evidence="2" key="1">
    <citation type="journal article" date="2022" name="Plant J.">
        <title>Strategies of tolerance reflected in two North American maple genomes.</title>
        <authorList>
            <person name="McEvoy S.L."/>
            <person name="Sezen U.U."/>
            <person name="Trouern-Trend A."/>
            <person name="McMahon S.M."/>
            <person name="Schaberg P.G."/>
            <person name="Yang J."/>
            <person name="Wegrzyn J.L."/>
            <person name="Swenson N.G."/>
        </authorList>
    </citation>
    <scope>NUCLEOTIDE SEQUENCE</scope>
    <source>
        <strain evidence="2">NS2018</strain>
    </source>
</reference>
<evidence type="ECO:0000313" key="2">
    <source>
        <dbReference type="EMBL" id="KAK0592125.1"/>
    </source>
</evidence>
<feature type="compositionally biased region" description="Polar residues" evidence="1">
    <location>
        <begin position="93"/>
        <end position="121"/>
    </location>
</feature>
<dbReference type="EMBL" id="JAUESC010000380">
    <property type="protein sequence ID" value="KAK0592125.1"/>
    <property type="molecule type" value="Genomic_DNA"/>
</dbReference>
<reference evidence="2" key="2">
    <citation type="submission" date="2023-06" db="EMBL/GenBank/DDBJ databases">
        <authorList>
            <person name="Swenson N.G."/>
            <person name="Wegrzyn J.L."/>
            <person name="Mcevoy S.L."/>
        </authorList>
    </citation>
    <scope>NUCLEOTIDE SEQUENCE</scope>
    <source>
        <strain evidence="2">NS2018</strain>
        <tissue evidence="2">Leaf</tissue>
    </source>
</reference>
<proteinExistence type="predicted"/>
<gene>
    <name evidence="2" type="ORF">LWI29_013709</name>
</gene>
<dbReference type="PANTHER" id="PTHR37233:SF2">
    <property type="entry name" value="TRANSMEMBRANE PROTEIN"/>
    <property type="match status" value="1"/>
</dbReference>
<dbReference type="GO" id="GO:0009535">
    <property type="term" value="C:chloroplast thylakoid membrane"/>
    <property type="evidence" value="ECO:0007669"/>
    <property type="project" value="TreeGrafter"/>
</dbReference>
<keyword evidence="3" id="KW-1185">Reference proteome</keyword>
<name>A0AA39SM47_ACESA</name>
<feature type="compositionally biased region" description="Basic and acidic residues" evidence="1">
    <location>
        <begin position="146"/>
        <end position="166"/>
    </location>
</feature>
<evidence type="ECO:0000256" key="1">
    <source>
        <dbReference type="SAM" id="MobiDB-lite"/>
    </source>
</evidence>